<dbReference type="EMBL" id="CM045770">
    <property type="protein sequence ID" value="KAI7991354.1"/>
    <property type="molecule type" value="Genomic_DNA"/>
</dbReference>
<organism evidence="1 2">
    <name type="scientific">Camellia lanceoleosa</name>
    <dbReference type="NCBI Taxonomy" id="1840588"/>
    <lineage>
        <taxon>Eukaryota</taxon>
        <taxon>Viridiplantae</taxon>
        <taxon>Streptophyta</taxon>
        <taxon>Embryophyta</taxon>
        <taxon>Tracheophyta</taxon>
        <taxon>Spermatophyta</taxon>
        <taxon>Magnoliopsida</taxon>
        <taxon>eudicotyledons</taxon>
        <taxon>Gunneridae</taxon>
        <taxon>Pentapetalae</taxon>
        <taxon>asterids</taxon>
        <taxon>Ericales</taxon>
        <taxon>Theaceae</taxon>
        <taxon>Camellia</taxon>
    </lineage>
</organism>
<sequence length="69" mass="7819">MVYMCLLNLLLIIDRILGIIGIIDVSCLNEDGPEAWHFQVFRSIDSNSVKGFPKDPKDATSRQCLRMHA</sequence>
<reference evidence="1 2" key="1">
    <citation type="journal article" date="2022" name="Plant J.">
        <title>Chromosome-level genome of Camellia lanceoleosa provides a valuable resource for understanding genome evolution and self-incompatibility.</title>
        <authorList>
            <person name="Gong W."/>
            <person name="Xiao S."/>
            <person name="Wang L."/>
            <person name="Liao Z."/>
            <person name="Chang Y."/>
            <person name="Mo W."/>
            <person name="Hu G."/>
            <person name="Li W."/>
            <person name="Zhao G."/>
            <person name="Zhu H."/>
            <person name="Hu X."/>
            <person name="Ji K."/>
            <person name="Xiang X."/>
            <person name="Song Q."/>
            <person name="Yuan D."/>
            <person name="Jin S."/>
            <person name="Zhang L."/>
        </authorList>
    </citation>
    <scope>NUCLEOTIDE SEQUENCE [LARGE SCALE GENOMIC DNA]</scope>
    <source>
        <strain evidence="1">SQ_2022a</strain>
    </source>
</reference>
<keyword evidence="2" id="KW-1185">Reference proteome</keyword>
<comment type="caution">
    <text evidence="1">The sequence shown here is derived from an EMBL/GenBank/DDBJ whole genome shotgun (WGS) entry which is preliminary data.</text>
</comment>
<gene>
    <name evidence="1" type="ORF">LOK49_LG12G02691</name>
</gene>
<dbReference type="Proteomes" id="UP001060215">
    <property type="component" value="Chromosome 13"/>
</dbReference>
<protein>
    <submittedName>
        <fullName evidence="1">Phospholipase D beta 1</fullName>
    </submittedName>
</protein>
<evidence type="ECO:0000313" key="1">
    <source>
        <dbReference type="EMBL" id="KAI7991354.1"/>
    </source>
</evidence>
<accession>A0ACC0FSK4</accession>
<evidence type="ECO:0000313" key="2">
    <source>
        <dbReference type="Proteomes" id="UP001060215"/>
    </source>
</evidence>
<proteinExistence type="predicted"/>
<name>A0ACC0FSK4_9ERIC</name>